<evidence type="ECO:0000313" key="2">
    <source>
        <dbReference type="EMBL" id="CAI9722308.1"/>
    </source>
</evidence>
<proteinExistence type="predicted"/>
<keyword evidence="3" id="KW-1185">Reference proteome</keyword>
<name>A0AA36AV98_OCTVU</name>
<feature type="compositionally biased region" description="Basic and acidic residues" evidence="1">
    <location>
        <begin position="72"/>
        <end position="84"/>
    </location>
</feature>
<dbReference type="PANTHER" id="PTHR12581">
    <property type="entry name" value="HIV-1 REV BINDING PROTEIN 2, 3"/>
    <property type="match status" value="1"/>
</dbReference>
<reference evidence="2" key="1">
    <citation type="submission" date="2023-08" db="EMBL/GenBank/DDBJ databases">
        <authorList>
            <person name="Alioto T."/>
            <person name="Alioto T."/>
            <person name="Gomez Garrido J."/>
        </authorList>
    </citation>
    <scope>NUCLEOTIDE SEQUENCE</scope>
</reference>
<feature type="region of interest" description="Disordered" evidence="1">
    <location>
        <begin position="72"/>
        <end position="98"/>
    </location>
</feature>
<dbReference type="PANTHER" id="PTHR12581:SF0">
    <property type="entry name" value="KRR1 SMALL SUBUNIT PROCESSOME COMPONENT HOMOLOG"/>
    <property type="match status" value="1"/>
</dbReference>
<dbReference type="EMBL" id="OX597818">
    <property type="protein sequence ID" value="CAI9722308.1"/>
    <property type="molecule type" value="Genomic_DNA"/>
</dbReference>
<evidence type="ECO:0000256" key="1">
    <source>
        <dbReference type="SAM" id="MobiDB-lite"/>
    </source>
</evidence>
<protein>
    <recommendedName>
        <fullName evidence="4">KRR1 small subunit processome component homolog</fullName>
    </recommendedName>
</protein>
<organism evidence="2 3">
    <name type="scientific">Octopus vulgaris</name>
    <name type="common">Common octopus</name>
    <dbReference type="NCBI Taxonomy" id="6645"/>
    <lineage>
        <taxon>Eukaryota</taxon>
        <taxon>Metazoa</taxon>
        <taxon>Spiralia</taxon>
        <taxon>Lophotrochozoa</taxon>
        <taxon>Mollusca</taxon>
        <taxon>Cephalopoda</taxon>
        <taxon>Coleoidea</taxon>
        <taxon>Octopodiformes</taxon>
        <taxon>Octopoda</taxon>
        <taxon>Incirrata</taxon>
        <taxon>Octopodidae</taxon>
        <taxon>Octopus</taxon>
    </lineage>
</organism>
<evidence type="ECO:0000313" key="3">
    <source>
        <dbReference type="Proteomes" id="UP001162480"/>
    </source>
</evidence>
<accession>A0AA36AV98</accession>
<sequence length="139" mass="16210">MVPALMIKRELAKDEALKNEDWSRFLPQIKKKRISKKKATVKKVKKEYTPFPPPRPESKIDQQLASGEYFLKESERKSRQKTEIQAKTQKSILKQKEKRKQAYLVPKEVTQRSSKVNSSSDVNVEALKAKVKKIQKKKT</sequence>
<dbReference type="Proteomes" id="UP001162480">
    <property type="component" value="Chromosome 5"/>
</dbReference>
<dbReference type="AlphaFoldDB" id="A0AA36AV98"/>
<dbReference type="InterPro" id="IPR024166">
    <property type="entry name" value="rRNA_assembly_KRR1"/>
</dbReference>
<dbReference type="GO" id="GO:0032040">
    <property type="term" value="C:small-subunit processome"/>
    <property type="evidence" value="ECO:0007669"/>
    <property type="project" value="TreeGrafter"/>
</dbReference>
<gene>
    <name evidence="2" type="ORF">OCTVUL_1B028660</name>
</gene>
<evidence type="ECO:0008006" key="4">
    <source>
        <dbReference type="Google" id="ProtNLM"/>
    </source>
</evidence>